<dbReference type="Gene3D" id="1.20.5.1000">
    <property type="entry name" value="arf6 gtpase in complex with a specific effector, jip4"/>
    <property type="match status" value="1"/>
</dbReference>
<evidence type="ECO:0000256" key="1">
    <source>
        <dbReference type="SAM" id="Coils"/>
    </source>
</evidence>
<keyword evidence="3" id="KW-1185">Reference proteome</keyword>
<comment type="caution">
    <text evidence="2">The sequence shown here is derived from an EMBL/GenBank/DDBJ whole genome shotgun (WGS) entry which is preliminary data.</text>
</comment>
<reference evidence="2" key="1">
    <citation type="submission" date="2022-12" db="EMBL/GenBank/DDBJ databases">
        <title>Draft genome sequences of 22 rhizogenic Agrobacterium biovar 1 strains, the causative agent of hairy root disease.</title>
        <authorList>
            <person name="Kim N."/>
            <person name="Vargas P."/>
            <person name="Rediers H."/>
        </authorList>
    </citation>
    <scope>NUCLEOTIDE SEQUENCE</scope>
    <source>
        <strain evidence="2">ST07.17.026</strain>
    </source>
</reference>
<dbReference type="SUPFAM" id="SSF53335">
    <property type="entry name" value="S-adenosyl-L-methionine-dependent methyltransferases"/>
    <property type="match status" value="1"/>
</dbReference>
<keyword evidence="1" id="KW-0175">Coiled coil</keyword>
<dbReference type="GO" id="GO:0008168">
    <property type="term" value="F:methyltransferase activity"/>
    <property type="evidence" value="ECO:0007669"/>
    <property type="project" value="UniProtKB-KW"/>
</dbReference>
<sequence length="502" mass="55751">MADTFYLDFEARFRGDPAVIRERLRVYEAFLRPLAAQSDARLLDLGCGRGEWLELAGDVGLDARGVDLDENMLSAARKRGLAVENMDCLEALRAVPDGTLAVVSAFHLIEHISFDDLRELIANARRVLRPGGIMILETPNPENLIVGLVNFHLDPTHRKPLPPLLTSFLAEHTGFFRNIILRLQGAERRAETEINFESVLTTVSLDYAVVAQVAGPLAHELDSAFELRLGLDLLGGVRRFDAAFAAQTDALKATSSALVVQTENLNSEVSDLRCEADALKATSSALVVQTENLNSEVSDLRCEADALRDEIATFRREITTALSEKTGALEAGASHLRSAVTALQTRINEPAYARLLLHSSGMPRRAVRRLLFHANGKPRGMFRSWVLKSDNRPHRVFRRWMDSPQYQSMPWPSRQQSPQDSANLVALESPSIALTAPIEREIDPQSKVAKPQKDFDVDCIAKNYDGKGIGVDQKNYGDVVFRNASLTYDKARMFIGMYGEKR</sequence>
<keyword evidence="2" id="KW-0808">Transferase</keyword>
<evidence type="ECO:0000313" key="2">
    <source>
        <dbReference type="EMBL" id="MCZ7912707.1"/>
    </source>
</evidence>
<proteinExistence type="predicted"/>
<keyword evidence="2" id="KW-0489">Methyltransferase</keyword>
<dbReference type="EMBL" id="JAPZLT010000021">
    <property type="protein sequence ID" value="MCZ7912707.1"/>
    <property type="molecule type" value="Genomic_DNA"/>
</dbReference>
<evidence type="ECO:0000313" key="3">
    <source>
        <dbReference type="Proteomes" id="UP001151309"/>
    </source>
</evidence>
<dbReference type="GO" id="GO:0032259">
    <property type="term" value="P:methylation"/>
    <property type="evidence" value="ECO:0007669"/>
    <property type="project" value="UniProtKB-KW"/>
</dbReference>
<dbReference type="InterPro" id="IPR029063">
    <property type="entry name" value="SAM-dependent_MTases_sf"/>
</dbReference>
<name>A0A9X3KL43_9HYPH</name>
<gene>
    <name evidence="2" type="ORF">O9X94_25620</name>
</gene>
<organism evidence="2 3">
    <name type="scientific">Agrobacterium leguminum</name>
    <dbReference type="NCBI Taxonomy" id="2792015"/>
    <lineage>
        <taxon>Bacteria</taxon>
        <taxon>Pseudomonadati</taxon>
        <taxon>Pseudomonadota</taxon>
        <taxon>Alphaproteobacteria</taxon>
        <taxon>Hyphomicrobiales</taxon>
        <taxon>Rhizobiaceae</taxon>
        <taxon>Rhizobium/Agrobacterium group</taxon>
        <taxon>Agrobacterium</taxon>
    </lineage>
</organism>
<feature type="coiled-coil region" evidence="1">
    <location>
        <begin position="262"/>
        <end position="324"/>
    </location>
</feature>
<protein>
    <submittedName>
        <fullName evidence="2">Class I SAM-dependent methyltransferase</fullName>
    </submittedName>
</protein>
<dbReference type="AlphaFoldDB" id="A0A9X3KL43"/>
<accession>A0A9X3KL43</accession>
<dbReference type="PANTHER" id="PTHR43861">
    <property type="entry name" value="TRANS-ACONITATE 2-METHYLTRANSFERASE-RELATED"/>
    <property type="match status" value="1"/>
</dbReference>
<dbReference type="CDD" id="cd02440">
    <property type="entry name" value="AdoMet_MTases"/>
    <property type="match status" value="1"/>
</dbReference>
<dbReference type="Proteomes" id="UP001151309">
    <property type="component" value="Unassembled WGS sequence"/>
</dbReference>
<dbReference type="RefSeq" id="WP_269833000.1">
    <property type="nucleotide sequence ID" value="NZ_JAPZLT010000021.1"/>
</dbReference>
<dbReference type="Pfam" id="PF13489">
    <property type="entry name" value="Methyltransf_23"/>
    <property type="match status" value="1"/>
</dbReference>
<dbReference type="Gene3D" id="3.40.50.150">
    <property type="entry name" value="Vaccinia Virus protein VP39"/>
    <property type="match status" value="1"/>
</dbReference>